<reference evidence="9" key="1">
    <citation type="journal article" date="2019" name="Int. J. Syst. Evol. Microbiol.">
        <title>The Global Catalogue of Microorganisms (GCM) 10K type strain sequencing project: providing services to taxonomists for standard genome sequencing and annotation.</title>
        <authorList>
            <consortium name="The Broad Institute Genomics Platform"/>
            <consortium name="The Broad Institute Genome Sequencing Center for Infectious Disease"/>
            <person name="Wu L."/>
            <person name="Ma J."/>
        </authorList>
    </citation>
    <scope>NUCLEOTIDE SEQUENCE [LARGE SCALE GENOMIC DNA]</scope>
    <source>
        <strain evidence="9">KCTC 42730</strain>
    </source>
</reference>
<dbReference type="Gene3D" id="2.40.50.100">
    <property type="match status" value="1"/>
</dbReference>
<evidence type="ECO:0000259" key="7">
    <source>
        <dbReference type="Pfam" id="PF25967"/>
    </source>
</evidence>
<proteinExistence type="inferred from homology"/>
<sequence>MQLNHLVRATAILGALTLAGCSDGEAMQQAQMQAPQVSVAPVISQRITEWDEFTGRLEAPEQVSLRPRVSGYIESVAFIEGALINAGDTLFVIDQAPFKAEVQRLDGELQQAQSRLQLAKSEYARAHKLSSQSAISAEQVDQRRSQLQQAEAQLQSVKSALQLAELNLSYTEVKAPISGRVSRALITKGNYVTAGQSLLTSLVSTDKVYAYFDADEQTYLNYIKLAQHGERPDVREVAHPVFMELAGERDFPHHGVVDFMDNQINPTTGTIRARAVFDNADGNFLPGMFARIKLSGSGSFQGVLIEDRAIGTDLNHKFVLVLDEANHVQYRGIELGEKLAGLRIIKAGLQAHDKIVVNGLQRVRPGTPVNPQFVEMSDNDTLNKLQALQKRLDEHSEEVNMALATATAGLGLGD</sequence>
<keyword evidence="3" id="KW-0175">Coiled coil</keyword>
<gene>
    <name evidence="8" type="ORF">ACFOEE_02625</name>
</gene>
<feature type="domain" description="Multidrug resistance protein MdtA-like C-terminal permuted SH3" evidence="7">
    <location>
        <begin position="303"/>
        <end position="362"/>
    </location>
</feature>
<evidence type="ECO:0000256" key="2">
    <source>
        <dbReference type="ARBA" id="ARBA00009477"/>
    </source>
</evidence>
<feature type="domain" description="Multidrug resistance protein MdtA-like beta-barrel" evidence="6">
    <location>
        <begin position="248"/>
        <end position="294"/>
    </location>
</feature>
<organism evidence="8 9">
    <name type="scientific">Pseudoalteromonas fenneropenaei</name>
    <dbReference type="NCBI Taxonomy" id="1737459"/>
    <lineage>
        <taxon>Bacteria</taxon>
        <taxon>Pseudomonadati</taxon>
        <taxon>Pseudomonadota</taxon>
        <taxon>Gammaproteobacteria</taxon>
        <taxon>Alteromonadales</taxon>
        <taxon>Pseudoalteromonadaceae</taxon>
        <taxon>Pseudoalteromonas</taxon>
    </lineage>
</organism>
<feature type="coiled-coil region" evidence="3">
    <location>
        <begin position="378"/>
        <end position="405"/>
    </location>
</feature>
<dbReference type="PANTHER" id="PTHR30158:SF26">
    <property type="entry name" value="RESISTANCE-NODULATION-CELL DIVISION (RND) MULTIDRUG EFFLUX MEMBRANE FUSION PROTEIN MEXE"/>
    <property type="match status" value="1"/>
</dbReference>
<comment type="subcellular location">
    <subcellularLocation>
        <location evidence="1">Cell inner membrane</location>
        <topology evidence="1">Lipid-anchor</topology>
    </subcellularLocation>
</comment>
<dbReference type="InterPro" id="IPR006143">
    <property type="entry name" value="RND_pump_MFP"/>
</dbReference>
<dbReference type="Pfam" id="PF25944">
    <property type="entry name" value="Beta-barrel_RND"/>
    <property type="match status" value="1"/>
</dbReference>
<dbReference type="InterPro" id="IPR058626">
    <property type="entry name" value="MdtA-like_b-barrel"/>
</dbReference>
<keyword evidence="9" id="KW-1185">Reference proteome</keyword>
<dbReference type="NCBIfam" id="TIGR01730">
    <property type="entry name" value="RND_mfp"/>
    <property type="match status" value="1"/>
</dbReference>
<evidence type="ECO:0000259" key="4">
    <source>
        <dbReference type="Pfam" id="PF25876"/>
    </source>
</evidence>
<dbReference type="Pfam" id="PF25876">
    <property type="entry name" value="HH_MFP_RND"/>
    <property type="match status" value="1"/>
</dbReference>
<dbReference type="Gene3D" id="2.40.420.20">
    <property type="match status" value="1"/>
</dbReference>
<dbReference type="InterPro" id="IPR058625">
    <property type="entry name" value="MdtA-like_BSH"/>
</dbReference>
<dbReference type="InterPro" id="IPR058627">
    <property type="entry name" value="MdtA-like_C"/>
</dbReference>
<comment type="similarity">
    <text evidence="2">Belongs to the membrane fusion protein (MFP) (TC 8.A.1) family.</text>
</comment>
<dbReference type="Gene3D" id="2.40.30.170">
    <property type="match status" value="1"/>
</dbReference>
<feature type="domain" description="Multidrug resistance protein MdtA-like barrel-sandwich hybrid" evidence="5">
    <location>
        <begin position="61"/>
        <end position="198"/>
    </location>
</feature>
<dbReference type="SUPFAM" id="SSF111369">
    <property type="entry name" value="HlyD-like secretion proteins"/>
    <property type="match status" value="1"/>
</dbReference>
<evidence type="ECO:0000256" key="3">
    <source>
        <dbReference type="SAM" id="Coils"/>
    </source>
</evidence>
<dbReference type="Gene3D" id="1.10.287.470">
    <property type="entry name" value="Helix hairpin bin"/>
    <property type="match status" value="1"/>
</dbReference>
<evidence type="ECO:0000313" key="8">
    <source>
        <dbReference type="EMBL" id="MFC3031421.1"/>
    </source>
</evidence>
<evidence type="ECO:0000256" key="1">
    <source>
        <dbReference type="ARBA" id="ARBA00004519"/>
    </source>
</evidence>
<dbReference type="Proteomes" id="UP001595453">
    <property type="component" value="Unassembled WGS sequence"/>
</dbReference>
<comment type="caution">
    <text evidence="8">The sequence shown here is derived from an EMBL/GenBank/DDBJ whole genome shotgun (WGS) entry which is preliminary data.</text>
</comment>
<dbReference type="PANTHER" id="PTHR30158">
    <property type="entry name" value="ACRA/E-RELATED COMPONENT OF DRUG EFFLUX TRANSPORTER"/>
    <property type="match status" value="1"/>
</dbReference>
<evidence type="ECO:0000313" key="9">
    <source>
        <dbReference type="Proteomes" id="UP001595453"/>
    </source>
</evidence>
<dbReference type="Pfam" id="PF25917">
    <property type="entry name" value="BSH_RND"/>
    <property type="match status" value="1"/>
</dbReference>
<protein>
    <submittedName>
        <fullName evidence="8">Efflux RND transporter periplasmic adaptor subunit</fullName>
    </submittedName>
</protein>
<name>A0ABV7CFS7_9GAMM</name>
<evidence type="ECO:0000259" key="5">
    <source>
        <dbReference type="Pfam" id="PF25917"/>
    </source>
</evidence>
<dbReference type="Pfam" id="PF25967">
    <property type="entry name" value="RND-MFP_C"/>
    <property type="match status" value="1"/>
</dbReference>
<feature type="coiled-coil region" evidence="3">
    <location>
        <begin position="102"/>
        <end position="167"/>
    </location>
</feature>
<evidence type="ECO:0000259" key="6">
    <source>
        <dbReference type="Pfam" id="PF25944"/>
    </source>
</evidence>
<dbReference type="EMBL" id="JBHRSD010000002">
    <property type="protein sequence ID" value="MFC3031421.1"/>
    <property type="molecule type" value="Genomic_DNA"/>
</dbReference>
<feature type="domain" description="Multidrug resistance protein MdtA-like alpha-helical hairpin" evidence="4">
    <location>
        <begin position="103"/>
        <end position="171"/>
    </location>
</feature>
<dbReference type="InterPro" id="IPR058624">
    <property type="entry name" value="MdtA-like_HH"/>
</dbReference>
<accession>A0ABV7CFS7</accession>
<dbReference type="RefSeq" id="WP_377120629.1">
    <property type="nucleotide sequence ID" value="NZ_JBHRSD010000002.1"/>
</dbReference>